<evidence type="ECO:0000259" key="3">
    <source>
        <dbReference type="PROSITE" id="PS50109"/>
    </source>
</evidence>
<dbReference type="PANTHER" id="PTHR34220:SF9">
    <property type="entry name" value="SIGNAL TRANSDUCTION HISTIDINE KINASE INTERNAL REGION DOMAIN-CONTAINING PROTEIN"/>
    <property type="match status" value="1"/>
</dbReference>
<dbReference type="Pfam" id="PF02518">
    <property type="entry name" value="HATPase_c"/>
    <property type="match status" value="1"/>
</dbReference>
<gene>
    <name evidence="4" type="ORF">DWU98_14305</name>
</gene>
<evidence type="ECO:0000313" key="5">
    <source>
        <dbReference type="Proteomes" id="UP000254258"/>
    </source>
</evidence>
<dbReference type="InterPro" id="IPR050640">
    <property type="entry name" value="Bact_2-comp_sensor_kinase"/>
</dbReference>
<dbReference type="RefSeq" id="WP_115496232.1">
    <property type="nucleotide sequence ID" value="NZ_QRBE01000008.1"/>
</dbReference>
<dbReference type="InterPro" id="IPR036890">
    <property type="entry name" value="HATPase_C_sf"/>
</dbReference>
<name>A0A370WWR4_9GAMM</name>
<dbReference type="SUPFAM" id="SSF55874">
    <property type="entry name" value="ATPase domain of HSP90 chaperone/DNA topoisomerase II/histidine kinase"/>
    <property type="match status" value="1"/>
</dbReference>
<dbReference type="SMART" id="SM00387">
    <property type="entry name" value="HATPase_c"/>
    <property type="match status" value="1"/>
</dbReference>
<organism evidence="4 5">
    <name type="scientific">Dyella monticola</name>
    <dbReference type="NCBI Taxonomy" id="1927958"/>
    <lineage>
        <taxon>Bacteria</taxon>
        <taxon>Pseudomonadati</taxon>
        <taxon>Pseudomonadota</taxon>
        <taxon>Gammaproteobacteria</taxon>
        <taxon>Lysobacterales</taxon>
        <taxon>Rhodanobacteraceae</taxon>
        <taxon>Dyella</taxon>
    </lineage>
</organism>
<evidence type="ECO:0000256" key="1">
    <source>
        <dbReference type="SAM" id="Coils"/>
    </source>
</evidence>
<feature type="coiled-coil region" evidence="1">
    <location>
        <begin position="152"/>
        <end position="179"/>
    </location>
</feature>
<dbReference type="Pfam" id="PF06580">
    <property type="entry name" value="His_kinase"/>
    <property type="match status" value="1"/>
</dbReference>
<comment type="caution">
    <text evidence="4">The sequence shown here is derived from an EMBL/GenBank/DDBJ whole genome shotgun (WGS) entry which is preliminary data.</text>
</comment>
<keyword evidence="4" id="KW-0418">Kinase</keyword>
<dbReference type="PROSITE" id="PS50109">
    <property type="entry name" value="HIS_KIN"/>
    <property type="match status" value="1"/>
</dbReference>
<dbReference type="AlphaFoldDB" id="A0A370WWR4"/>
<dbReference type="OrthoDB" id="2514702at2"/>
<feature type="transmembrane region" description="Helical" evidence="2">
    <location>
        <begin position="125"/>
        <end position="147"/>
    </location>
</feature>
<dbReference type="InterPro" id="IPR003594">
    <property type="entry name" value="HATPase_dom"/>
</dbReference>
<dbReference type="EMBL" id="QRBE01000008">
    <property type="protein sequence ID" value="RDS80574.1"/>
    <property type="molecule type" value="Genomic_DNA"/>
</dbReference>
<keyword evidence="4" id="KW-0808">Transferase</keyword>
<dbReference type="InterPro" id="IPR010559">
    <property type="entry name" value="Sig_transdc_His_kin_internal"/>
</dbReference>
<feature type="transmembrane region" description="Helical" evidence="2">
    <location>
        <begin position="12"/>
        <end position="36"/>
    </location>
</feature>
<accession>A0A370WWR4</accession>
<feature type="transmembrane region" description="Helical" evidence="2">
    <location>
        <begin position="80"/>
        <end position="105"/>
    </location>
</feature>
<dbReference type="InterPro" id="IPR005467">
    <property type="entry name" value="His_kinase_dom"/>
</dbReference>
<proteinExistence type="predicted"/>
<keyword evidence="2" id="KW-0812">Transmembrane</keyword>
<dbReference type="GO" id="GO:0016020">
    <property type="term" value="C:membrane"/>
    <property type="evidence" value="ECO:0007669"/>
    <property type="project" value="InterPro"/>
</dbReference>
<evidence type="ECO:0000256" key="2">
    <source>
        <dbReference type="SAM" id="Phobius"/>
    </source>
</evidence>
<feature type="transmembrane region" description="Helical" evidence="2">
    <location>
        <begin position="48"/>
        <end position="68"/>
    </location>
</feature>
<feature type="domain" description="Histidine kinase" evidence="3">
    <location>
        <begin position="266"/>
        <end position="358"/>
    </location>
</feature>
<keyword evidence="2" id="KW-0472">Membrane</keyword>
<dbReference type="Proteomes" id="UP000254258">
    <property type="component" value="Unassembled WGS sequence"/>
</dbReference>
<evidence type="ECO:0000313" key="4">
    <source>
        <dbReference type="EMBL" id="RDS80574.1"/>
    </source>
</evidence>
<sequence>MNESTRTHQLKVLGLAFGFWTMLALSYTASSVLGGISEGHPVAWPRALAWNLIDFYVWMALTPLVSWLGRVGAHGWRRFWLLHIPSSLLIAASQSAVMLVLFFALCGPNPKGNVFTLSDLLRNEGVYKFHLALLTYWMMLVVLRGFASWRSLRDERYRNAQLETQLAQSQLQALRMQLQPHFLFNTLNAISALTVADPQQAKLMIARLSDFLRLTLEERHAQQVPLSREMQFLESYLGIQKVRFQDRLVTHVDVGDTGKAMVPSLILQPLVENALRHGLLSKNDGGALHIVAQRIGDELRLRVEDDGLGLPSAGTVEGVGLSNTRARLQAMFGDKASMDLSPRAGGGTCVQLRFPFVEVGA</sequence>
<dbReference type="Gene3D" id="3.30.565.10">
    <property type="entry name" value="Histidine kinase-like ATPase, C-terminal domain"/>
    <property type="match status" value="1"/>
</dbReference>
<dbReference type="GO" id="GO:0000155">
    <property type="term" value="F:phosphorelay sensor kinase activity"/>
    <property type="evidence" value="ECO:0007669"/>
    <property type="project" value="InterPro"/>
</dbReference>
<keyword evidence="2" id="KW-1133">Transmembrane helix</keyword>
<reference evidence="4 5" key="1">
    <citation type="submission" date="2018-07" db="EMBL/GenBank/DDBJ databases">
        <title>Dyella monticola sp. nov. and Dyella psychrodurans sp. nov. isolated from monsoon evergreen broad-leaved forest soil of Dinghu Mountain, China.</title>
        <authorList>
            <person name="Gao Z."/>
            <person name="Qiu L."/>
        </authorList>
    </citation>
    <scope>NUCLEOTIDE SEQUENCE [LARGE SCALE GENOMIC DNA]</scope>
    <source>
        <strain evidence="4 5">4G-K06</strain>
    </source>
</reference>
<protein>
    <submittedName>
        <fullName evidence="4">Sensor histidine kinase</fullName>
    </submittedName>
</protein>
<keyword evidence="5" id="KW-1185">Reference proteome</keyword>
<dbReference type="PANTHER" id="PTHR34220">
    <property type="entry name" value="SENSOR HISTIDINE KINASE YPDA"/>
    <property type="match status" value="1"/>
</dbReference>
<keyword evidence="1" id="KW-0175">Coiled coil</keyword>